<name>A0A0C1ZKS2_9BACT</name>
<keyword evidence="1" id="KW-0472">Membrane</keyword>
<dbReference type="Proteomes" id="UP000031599">
    <property type="component" value="Unassembled WGS sequence"/>
</dbReference>
<proteinExistence type="predicted"/>
<organism evidence="2 3">
    <name type="scientific">Enhygromyxa salina</name>
    <dbReference type="NCBI Taxonomy" id="215803"/>
    <lineage>
        <taxon>Bacteria</taxon>
        <taxon>Pseudomonadati</taxon>
        <taxon>Myxococcota</taxon>
        <taxon>Polyangia</taxon>
        <taxon>Nannocystales</taxon>
        <taxon>Nannocystaceae</taxon>
        <taxon>Enhygromyxa</taxon>
    </lineage>
</organism>
<dbReference type="AlphaFoldDB" id="A0A0C1ZKS2"/>
<evidence type="ECO:0008006" key="4">
    <source>
        <dbReference type="Google" id="ProtNLM"/>
    </source>
</evidence>
<sequence>MAIAAPAEAEAKPEIDTEQRAMKAYGDGKAAYDAGNYSEALQLFLDAQSLYPSPVFHYNVGLCQEALGNLEQAVISYEAYLRSYMSAFDEQPADQVNTENKIQRINEQIEREKAKAAKAAKPETQPPVVIEAPLSEPEPEPDRKPGRGLIITGGVLTGVGVGVAAIGGVIFGLRASDSSSQLDSVYNGGNPERVTLEQARTIDSNGNTAQLNQVLTISVGGAVALTGVALLAVGLVKKNKAAGAHATLVPSFGSGHAGLLVQGRF</sequence>
<dbReference type="Pfam" id="PF13432">
    <property type="entry name" value="TPR_16"/>
    <property type="match status" value="1"/>
</dbReference>
<evidence type="ECO:0000313" key="3">
    <source>
        <dbReference type="Proteomes" id="UP000031599"/>
    </source>
</evidence>
<evidence type="ECO:0000313" key="2">
    <source>
        <dbReference type="EMBL" id="KIG18124.1"/>
    </source>
</evidence>
<protein>
    <recommendedName>
        <fullName evidence="4">Tetratricopeptide repeat protein</fullName>
    </recommendedName>
</protein>
<dbReference type="SUPFAM" id="SSF48452">
    <property type="entry name" value="TPR-like"/>
    <property type="match status" value="1"/>
</dbReference>
<gene>
    <name evidence="2" type="ORF">DB30_02011</name>
</gene>
<dbReference type="EMBL" id="JMCC02000015">
    <property type="protein sequence ID" value="KIG18124.1"/>
    <property type="molecule type" value="Genomic_DNA"/>
</dbReference>
<comment type="caution">
    <text evidence="2">The sequence shown here is derived from an EMBL/GenBank/DDBJ whole genome shotgun (WGS) entry which is preliminary data.</text>
</comment>
<dbReference type="InterPro" id="IPR011990">
    <property type="entry name" value="TPR-like_helical_dom_sf"/>
</dbReference>
<feature type="transmembrane region" description="Helical" evidence="1">
    <location>
        <begin position="149"/>
        <end position="173"/>
    </location>
</feature>
<evidence type="ECO:0000256" key="1">
    <source>
        <dbReference type="SAM" id="Phobius"/>
    </source>
</evidence>
<keyword evidence="1" id="KW-1133">Transmembrane helix</keyword>
<keyword evidence="1" id="KW-0812">Transmembrane</keyword>
<reference evidence="2 3" key="1">
    <citation type="submission" date="2014-12" db="EMBL/GenBank/DDBJ databases">
        <title>Genome assembly of Enhygromyxa salina DSM 15201.</title>
        <authorList>
            <person name="Sharma G."/>
            <person name="Subramanian S."/>
        </authorList>
    </citation>
    <scope>NUCLEOTIDE SEQUENCE [LARGE SCALE GENOMIC DNA]</scope>
    <source>
        <strain evidence="2 3">DSM 15201</strain>
    </source>
</reference>
<dbReference type="Gene3D" id="1.25.40.10">
    <property type="entry name" value="Tetratricopeptide repeat domain"/>
    <property type="match status" value="1"/>
</dbReference>
<feature type="transmembrane region" description="Helical" evidence="1">
    <location>
        <begin position="214"/>
        <end position="236"/>
    </location>
</feature>
<accession>A0A0C1ZKS2</accession>